<dbReference type="Proteomes" id="UP000190102">
    <property type="component" value="Unassembled WGS sequence"/>
</dbReference>
<dbReference type="STRING" id="115783.SAMN02745119_00518"/>
<proteinExistence type="predicted"/>
<keyword evidence="2" id="KW-1185">Reference proteome</keyword>
<protein>
    <recommendedName>
        <fullName evidence="3">DUF3619 family protein</fullName>
    </recommendedName>
</protein>
<organism evidence="1 2">
    <name type="scientific">Trichlorobacter thiogenes</name>
    <dbReference type="NCBI Taxonomy" id="115783"/>
    <lineage>
        <taxon>Bacteria</taxon>
        <taxon>Pseudomonadati</taxon>
        <taxon>Thermodesulfobacteriota</taxon>
        <taxon>Desulfuromonadia</taxon>
        <taxon>Geobacterales</taxon>
        <taxon>Geobacteraceae</taxon>
        <taxon>Trichlorobacter</taxon>
    </lineage>
</organism>
<sequence>MTTYKQDDPMISQIKQELDAGLDQLDPSITTRLREGRTKAMAQATKKPFAVWGFLRPQRLAGFATAIMLLILISHWHPSRPGIPENRIDEMELLAHQGSLDMYKDMDFYAWLAKTDATH</sequence>
<name>A0A1T4KF18_9BACT</name>
<dbReference type="RefSeq" id="WP_078788801.1">
    <property type="nucleotide sequence ID" value="NZ_FUWR01000001.1"/>
</dbReference>
<dbReference type="Pfam" id="PF12279">
    <property type="entry name" value="DUF3619"/>
    <property type="match status" value="1"/>
</dbReference>
<dbReference type="AlphaFoldDB" id="A0A1T4KF18"/>
<evidence type="ECO:0000313" key="1">
    <source>
        <dbReference type="EMBL" id="SJZ40981.1"/>
    </source>
</evidence>
<evidence type="ECO:0008006" key="3">
    <source>
        <dbReference type="Google" id="ProtNLM"/>
    </source>
</evidence>
<gene>
    <name evidence="1" type="ORF">SAMN02745119_00518</name>
</gene>
<evidence type="ECO:0000313" key="2">
    <source>
        <dbReference type="Proteomes" id="UP000190102"/>
    </source>
</evidence>
<reference evidence="2" key="1">
    <citation type="submission" date="2017-02" db="EMBL/GenBank/DDBJ databases">
        <authorList>
            <person name="Varghese N."/>
            <person name="Submissions S."/>
        </authorList>
    </citation>
    <scope>NUCLEOTIDE SEQUENCE [LARGE SCALE GENOMIC DNA]</scope>
    <source>
        <strain evidence="2">ATCC BAA-34</strain>
    </source>
</reference>
<dbReference type="EMBL" id="FUWR01000001">
    <property type="protein sequence ID" value="SJZ40981.1"/>
    <property type="molecule type" value="Genomic_DNA"/>
</dbReference>
<dbReference type="InterPro" id="IPR022064">
    <property type="entry name" value="DUF3619"/>
</dbReference>
<accession>A0A1T4KF18</accession>